<keyword evidence="3" id="KW-1185">Reference proteome</keyword>
<gene>
    <name evidence="2" type="ORF">TOT_010001078</name>
</gene>
<dbReference type="OrthoDB" id="10393663at2759"/>
<feature type="compositionally biased region" description="Low complexity" evidence="1">
    <location>
        <begin position="358"/>
        <end position="367"/>
    </location>
</feature>
<dbReference type="RefSeq" id="XP_009689925.1">
    <property type="nucleotide sequence ID" value="XM_009691630.1"/>
</dbReference>
<feature type="region of interest" description="Disordered" evidence="1">
    <location>
        <begin position="694"/>
        <end position="713"/>
    </location>
</feature>
<proteinExistence type="predicted"/>
<feature type="compositionally biased region" description="Polar residues" evidence="1">
    <location>
        <begin position="316"/>
        <end position="327"/>
    </location>
</feature>
<dbReference type="eggNOG" id="ENOG502TN6S">
    <property type="taxonomic scope" value="Eukaryota"/>
</dbReference>
<dbReference type="AlphaFoldDB" id="J4DNV6"/>
<dbReference type="SUPFAM" id="SSF50978">
    <property type="entry name" value="WD40 repeat-like"/>
    <property type="match status" value="1"/>
</dbReference>
<dbReference type="KEGG" id="tot:TOT_010001078"/>
<evidence type="ECO:0000313" key="2">
    <source>
        <dbReference type="EMBL" id="BAM39624.1"/>
    </source>
</evidence>
<evidence type="ECO:0000313" key="3">
    <source>
        <dbReference type="Proteomes" id="UP000003786"/>
    </source>
</evidence>
<dbReference type="VEuPathDB" id="PiroplasmaDB:TOT_010001078"/>
<evidence type="ECO:0000256" key="1">
    <source>
        <dbReference type="SAM" id="MobiDB-lite"/>
    </source>
</evidence>
<organism evidence="2 3">
    <name type="scientific">Theileria orientalis strain Shintoku</name>
    <dbReference type="NCBI Taxonomy" id="869250"/>
    <lineage>
        <taxon>Eukaryota</taxon>
        <taxon>Sar</taxon>
        <taxon>Alveolata</taxon>
        <taxon>Apicomplexa</taxon>
        <taxon>Aconoidasida</taxon>
        <taxon>Piroplasmida</taxon>
        <taxon>Theileriidae</taxon>
        <taxon>Theileria</taxon>
    </lineage>
</organism>
<sequence length="1254" mass="141792">MEDISFNSYQRLEDVDPNITSISYLEDVLVLGNSYGDIKIVNGKGSQILHNHSGEITALIAKRCCKTEEEDVVYLLSGTSIGNVYVHLVFLNKIWNSRILYKFETGYSVYSICLHPKYRIYNFKRVNRRLTVDFKEEVAKDYDNWSNLQNSSISQESFIIALSNGNIYLVYNARNVKGDDDERRETSRSGREGSNEKYVIVYVSKYSPYVNMKVRWYKNYVSWMDKNGFHMHQLPNLESILFISNQFFSNPNRRTEEKEELNEKSTNYLSKIIDNGELYESTDESDMTPPKNSIESILSRSYEKVCGEEKGAGNKDGSSTHSAWNHASQYSPMTRTFKTPSIGSSSTWYTRLMGGAKGSSSSVSGNSTVRKRRSQSPTGSNAGGSEEPDVTPDLIGNSGIQSLRERGKRKYKLKRLKSKLVNSKYTRDNEHYGITSTFISDTVLVGYNNTLLCVKLINSTEEEFENYEQLLLNTKQNKDLKGYTKNNVTKNRRSNNVVRGYIEYKVVLPEEFSIIYIKYNTKTQYDVITWNRSIKVGIDDYLKEPLSKLTAQKREGSVCYKYNNDGRVYKYKMGGHGGYRPWTKEDLINVVFDLREGAIYCESIIAEGISETGADVIIGTTHSSEEGTGSNDNYISQLKYSIENTDTGTVIEQFKSGLNSLFNVTNISSVGKGEGVECITPISYMSGCNENNHEKGEFGREADEENSSDASDNGFDCYNDNNSDGDGCNCYNNNKADGDGCNCYNNNANHNGGKIMDRNKSAKYLLEYIGIFTEYLIKIQHYQGFKELIKMLNEYGIMSQYLELVFTGNVRKSIRMMGRYEELVSDIMETVGDDSVAYYKMLGWKMSGKMTKRLLNRVKEFLVKHVQQLYEGIELVNVENNQMMDSREGEIMNIRGAGVGSNRNTFSNETYFNLLMLLNELKRSDDSTGYSIYNLLYSLFTMTPGINAARATSYSNTGNCVASGSSHEAYKHQANTTSLSYYVKQNQYLQIELLSLKYYYKALNDQLRRINTRGTMYYAKRVADEQETSHHDRVNLAAKSGANTATNTSNNNSTSSRNIISITPINNTISINTSNTLTNNTISINTSNTPTNNTISINTSNTPTNNTISINTSNTPTNNTISINTSNTPTNNTISINTSNTPTNNTSHPDTNTTPSSHPGYIEKNAVNCNICCVNRDVYAEVVNKLFDRVRGRELRQPKGNNILYFSCRHLVHEKCQIRLINQLQQDHGRAKNLKMNPLNTEMLLSTCLSCLTI</sequence>
<name>J4DNV6_THEOR</name>
<feature type="region of interest" description="Disordered" evidence="1">
    <location>
        <begin position="308"/>
        <end position="327"/>
    </location>
</feature>
<dbReference type="InterPro" id="IPR036322">
    <property type="entry name" value="WD40_repeat_dom_sf"/>
</dbReference>
<accession>J4DNV6</accession>
<dbReference type="EMBL" id="AP011946">
    <property type="protein sequence ID" value="BAM39624.1"/>
    <property type="molecule type" value="Genomic_DNA"/>
</dbReference>
<feature type="region of interest" description="Disordered" evidence="1">
    <location>
        <begin position="355"/>
        <end position="408"/>
    </location>
</feature>
<dbReference type="GeneID" id="20713896"/>
<reference evidence="2 3" key="1">
    <citation type="journal article" date="2012" name="MBio">
        <title>Comparative genome analysis of three eukaryotic parasites with differing abilities to transform leukocytes reveals key mediators of Theileria-induced leukocyte transformation.</title>
        <authorList>
            <person name="Hayashida K."/>
            <person name="Hara Y."/>
            <person name="Abe T."/>
            <person name="Yamasaki C."/>
            <person name="Toyoda A."/>
            <person name="Kosuge T."/>
            <person name="Suzuki Y."/>
            <person name="Sato Y."/>
            <person name="Kawashima S."/>
            <person name="Katayama T."/>
            <person name="Wakaguri H."/>
            <person name="Inoue N."/>
            <person name="Homma K."/>
            <person name="Tada-Umezaki M."/>
            <person name="Yagi Y."/>
            <person name="Fujii Y."/>
            <person name="Habara T."/>
            <person name="Kanehisa M."/>
            <person name="Watanabe H."/>
            <person name="Ito K."/>
            <person name="Gojobori T."/>
            <person name="Sugawara H."/>
            <person name="Imanishi T."/>
            <person name="Weir W."/>
            <person name="Gardner M."/>
            <person name="Pain A."/>
            <person name="Shiels B."/>
            <person name="Hattori M."/>
            <person name="Nene V."/>
            <person name="Sugimoto C."/>
        </authorList>
    </citation>
    <scope>NUCLEOTIDE SEQUENCE [LARGE SCALE GENOMIC DNA]</scope>
    <source>
        <strain evidence="2 3">Shintoku</strain>
    </source>
</reference>
<dbReference type="Proteomes" id="UP000003786">
    <property type="component" value="Chromosome 1"/>
</dbReference>
<protein>
    <submittedName>
        <fullName evidence="2">Uncharacterized protein</fullName>
    </submittedName>
</protein>